<feature type="chain" id="PRO_5014792128" evidence="1">
    <location>
        <begin position="20"/>
        <end position="83"/>
    </location>
</feature>
<feature type="signal peptide" evidence="1">
    <location>
        <begin position="1"/>
        <end position="19"/>
    </location>
</feature>
<keyword evidence="1" id="KW-0732">Signal</keyword>
<evidence type="ECO:0000256" key="1">
    <source>
        <dbReference type="SAM" id="SignalP"/>
    </source>
</evidence>
<accession>A0A2M4C593</accession>
<reference evidence="2" key="1">
    <citation type="submission" date="2018-01" db="EMBL/GenBank/DDBJ databases">
        <title>An insight into the sialome of Amazonian anophelines.</title>
        <authorList>
            <person name="Ribeiro J.M."/>
            <person name="Scarpassa V."/>
            <person name="Calvo E."/>
        </authorList>
    </citation>
    <scope>NUCLEOTIDE SEQUENCE</scope>
    <source>
        <tissue evidence="2">Salivary glands</tissue>
    </source>
</reference>
<organism evidence="2">
    <name type="scientific">Anopheles marajoara</name>
    <dbReference type="NCBI Taxonomy" id="58244"/>
    <lineage>
        <taxon>Eukaryota</taxon>
        <taxon>Metazoa</taxon>
        <taxon>Ecdysozoa</taxon>
        <taxon>Arthropoda</taxon>
        <taxon>Hexapoda</taxon>
        <taxon>Insecta</taxon>
        <taxon>Pterygota</taxon>
        <taxon>Neoptera</taxon>
        <taxon>Endopterygota</taxon>
        <taxon>Diptera</taxon>
        <taxon>Nematocera</taxon>
        <taxon>Culicoidea</taxon>
        <taxon>Culicidae</taxon>
        <taxon>Anophelinae</taxon>
        <taxon>Anopheles</taxon>
    </lineage>
</organism>
<sequence>MWKMVALCSVMLVVAVVGAAVTEPATEQATDDELDYSKLALRMIGNELDSAMVLGTRSLFDAPIECPGGMVLDHKGVCRKQLG</sequence>
<evidence type="ECO:0000313" key="2">
    <source>
        <dbReference type="EMBL" id="MBW60405.1"/>
    </source>
</evidence>
<name>A0A2M4C593_9DIPT</name>
<dbReference type="EMBL" id="GGFJ01011264">
    <property type="protein sequence ID" value="MBW60405.1"/>
    <property type="molecule type" value="Transcribed_RNA"/>
</dbReference>
<protein>
    <submittedName>
        <fullName evidence="2">Putative secreted protein</fullName>
    </submittedName>
</protein>
<proteinExistence type="predicted"/>
<dbReference type="AlphaFoldDB" id="A0A2M4C593"/>